<dbReference type="Proteomes" id="UP000186112">
    <property type="component" value="Unassembled WGS sequence"/>
</dbReference>
<protein>
    <submittedName>
        <fullName evidence="1">Uncharacterized protein</fullName>
    </submittedName>
</protein>
<proteinExistence type="predicted"/>
<comment type="caution">
    <text evidence="1">The sequence shown here is derived from an EMBL/GenBank/DDBJ whole genome shotgun (WGS) entry which is preliminary data.</text>
</comment>
<reference evidence="1 2" key="1">
    <citation type="submission" date="2016-02" db="EMBL/GenBank/DDBJ databases">
        <title>Genome sequence of Tissierella creatinophila DSM 6911.</title>
        <authorList>
            <person name="Poehlein A."/>
            <person name="Daniel R."/>
        </authorList>
    </citation>
    <scope>NUCLEOTIDE SEQUENCE [LARGE SCALE GENOMIC DNA]</scope>
    <source>
        <strain evidence="1 2">DSM 6911</strain>
    </source>
</reference>
<gene>
    <name evidence="1" type="ORF">TICRE_18200</name>
</gene>
<dbReference type="RefSeq" id="WP_233120181.1">
    <property type="nucleotide sequence ID" value="NZ_LTDM01000037.1"/>
</dbReference>
<keyword evidence="2" id="KW-1185">Reference proteome</keyword>
<dbReference type="EMBL" id="LTDM01000037">
    <property type="protein sequence ID" value="OLS02216.1"/>
    <property type="molecule type" value="Genomic_DNA"/>
</dbReference>
<name>A0A1U7M4K5_TISCR</name>
<evidence type="ECO:0000313" key="2">
    <source>
        <dbReference type="Proteomes" id="UP000186112"/>
    </source>
</evidence>
<sequence length="217" mass="25943">MAKKSKTPSYVLTLPLKLEPFQMDIIDKRLEIARKIYNSVLGLALKRYHLMLESKEYRKNKTKLKNINKEYYAAKLKKDKKEIDKVRKKLYKDRDDIYSKYGLTNYSLYEDVKPMYKHFKDNIGSLQSQAIADRVYKAVKEILDGNNVYFKKREQVDSIENKTNTSCLIYIKETNRIKWQDLEIEVEINKNDIYAQIALKDRIKFIRIVRRSIRGKK</sequence>
<accession>A0A1U7M4K5</accession>
<dbReference type="AlphaFoldDB" id="A0A1U7M4K5"/>
<evidence type="ECO:0000313" key="1">
    <source>
        <dbReference type="EMBL" id="OLS02216.1"/>
    </source>
</evidence>
<organism evidence="1 2">
    <name type="scientific">Tissierella creatinophila DSM 6911</name>
    <dbReference type="NCBI Taxonomy" id="1123403"/>
    <lineage>
        <taxon>Bacteria</taxon>
        <taxon>Bacillati</taxon>
        <taxon>Bacillota</taxon>
        <taxon>Tissierellia</taxon>
        <taxon>Tissierellales</taxon>
        <taxon>Tissierellaceae</taxon>
        <taxon>Tissierella</taxon>
    </lineage>
</organism>